<evidence type="ECO:0000313" key="3">
    <source>
        <dbReference type="EMBL" id="VVC45116.1"/>
    </source>
</evidence>
<protein>
    <recommendedName>
        <fullName evidence="2">Distal membrane-arm assembly complex protein 1-like domain-containing protein</fullName>
    </recommendedName>
</protein>
<keyword evidence="1" id="KW-0472">Membrane</keyword>
<proteinExistence type="predicted"/>
<dbReference type="EMBL" id="CABPRJ010002394">
    <property type="protein sequence ID" value="VVC45116.1"/>
    <property type="molecule type" value="Genomic_DNA"/>
</dbReference>
<keyword evidence="1" id="KW-0812">Transmembrane</keyword>
<feature type="domain" description="Distal membrane-arm assembly complex protein 1-like" evidence="2">
    <location>
        <begin position="17"/>
        <end position="54"/>
    </location>
</feature>
<gene>
    <name evidence="3" type="ORF">CINCED_3A020469</name>
</gene>
<dbReference type="Proteomes" id="UP000325440">
    <property type="component" value="Unassembled WGS sequence"/>
</dbReference>
<organism evidence="3 4">
    <name type="scientific">Cinara cedri</name>
    <dbReference type="NCBI Taxonomy" id="506608"/>
    <lineage>
        <taxon>Eukaryota</taxon>
        <taxon>Metazoa</taxon>
        <taxon>Ecdysozoa</taxon>
        <taxon>Arthropoda</taxon>
        <taxon>Hexapoda</taxon>
        <taxon>Insecta</taxon>
        <taxon>Pterygota</taxon>
        <taxon>Neoptera</taxon>
        <taxon>Paraneoptera</taxon>
        <taxon>Hemiptera</taxon>
        <taxon>Sternorrhyncha</taxon>
        <taxon>Aphidomorpha</taxon>
        <taxon>Aphidoidea</taxon>
        <taxon>Aphididae</taxon>
        <taxon>Lachninae</taxon>
        <taxon>Cinara</taxon>
    </lineage>
</organism>
<keyword evidence="4" id="KW-1185">Reference proteome</keyword>
<accession>A0A5E4NMZ6</accession>
<evidence type="ECO:0000313" key="4">
    <source>
        <dbReference type="Proteomes" id="UP000325440"/>
    </source>
</evidence>
<feature type="transmembrane region" description="Helical" evidence="1">
    <location>
        <begin position="22"/>
        <end position="38"/>
    </location>
</feature>
<keyword evidence="1" id="KW-1133">Transmembrane helix</keyword>
<feature type="transmembrane region" description="Helical" evidence="1">
    <location>
        <begin position="45"/>
        <end position="63"/>
    </location>
</feature>
<evidence type="ECO:0000259" key="2">
    <source>
        <dbReference type="Pfam" id="PF15055"/>
    </source>
</evidence>
<dbReference type="OrthoDB" id="6604875at2759"/>
<reference evidence="3 4" key="1">
    <citation type="submission" date="2019-08" db="EMBL/GenBank/DDBJ databases">
        <authorList>
            <person name="Alioto T."/>
            <person name="Alioto T."/>
            <person name="Gomez Garrido J."/>
        </authorList>
    </citation>
    <scope>NUCLEOTIDE SEQUENCE [LARGE SCALE GENOMIC DNA]</scope>
</reference>
<name>A0A5E4NMZ6_9HEMI</name>
<dbReference type="AlphaFoldDB" id="A0A5E4NMZ6"/>
<dbReference type="InterPro" id="IPR028036">
    <property type="entry name" value="DMAC1-like_dom"/>
</dbReference>
<evidence type="ECO:0000256" key="1">
    <source>
        <dbReference type="SAM" id="Phobius"/>
    </source>
</evidence>
<sequence length="70" mass="7826">MQDITSDDNVASRSRVNCLPCRVSGSISFLLIAAYFYYGCKRVKPVYYVGIPSMLVLAVSRAFDLPPFNE</sequence>
<dbReference type="Pfam" id="PF15055">
    <property type="entry name" value="DMAC1_Dmo2"/>
    <property type="match status" value="1"/>
</dbReference>